<evidence type="ECO:0000256" key="2">
    <source>
        <dbReference type="SAM" id="SignalP"/>
    </source>
</evidence>
<dbReference type="GeneID" id="111594200"/>
<protein>
    <submittedName>
        <fullName evidence="4">Uncharacterized protein</fullName>
    </submittedName>
</protein>
<dbReference type="OrthoDB" id="7869387at2759"/>
<evidence type="ECO:0000313" key="3">
    <source>
        <dbReference type="Proteomes" id="UP000504633"/>
    </source>
</evidence>
<organism evidence="3 4">
    <name type="scientific">Drosophila hydei</name>
    <name type="common">Fruit fly</name>
    <dbReference type="NCBI Taxonomy" id="7224"/>
    <lineage>
        <taxon>Eukaryota</taxon>
        <taxon>Metazoa</taxon>
        <taxon>Ecdysozoa</taxon>
        <taxon>Arthropoda</taxon>
        <taxon>Hexapoda</taxon>
        <taxon>Insecta</taxon>
        <taxon>Pterygota</taxon>
        <taxon>Neoptera</taxon>
        <taxon>Endopterygota</taxon>
        <taxon>Diptera</taxon>
        <taxon>Brachycera</taxon>
        <taxon>Muscomorpha</taxon>
        <taxon>Ephydroidea</taxon>
        <taxon>Drosophilidae</taxon>
        <taxon>Drosophila</taxon>
    </lineage>
</organism>
<name>A0A6J1LFF7_DROHY</name>
<dbReference type="KEGG" id="dhe:111594200"/>
<evidence type="ECO:0000256" key="1">
    <source>
        <dbReference type="SAM" id="MobiDB-lite"/>
    </source>
</evidence>
<feature type="region of interest" description="Disordered" evidence="1">
    <location>
        <begin position="56"/>
        <end position="115"/>
    </location>
</feature>
<dbReference type="RefSeq" id="XP_023163203.2">
    <property type="nucleotide sequence ID" value="XM_023307435.2"/>
</dbReference>
<dbReference type="Proteomes" id="UP000504633">
    <property type="component" value="Unplaced"/>
</dbReference>
<proteinExistence type="predicted"/>
<feature type="compositionally biased region" description="Low complexity" evidence="1">
    <location>
        <begin position="58"/>
        <end position="115"/>
    </location>
</feature>
<accession>A0A6J1LFF7</accession>
<feature type="signal peptide" evidence="2">
    <location>
        <begin position="1"/>
        <end position="30"/>
    </location>
</feature>
<evidence type="ECO:0000313" key="4">
    <source>
        <dbReference type="RefSeq" id="XP_023163203.2"/>
    </source>
</evidence>
<reference evidence="4" key="1">
    <citation type="submission" date="2025-08" db="UniProtKB">
        <authorList>
            <consortium name="RefSeq"/>
        </authorList>
    </citation>
    <scope>IDENTIFICATION</scope>
    <source>
        <strain evidence="4">15085-1641.00</strain>
        <tissue evidence="4">Whole body</tissue>
    </source>
</reference>
<feature type="chain" id="PRO_5027100904" evidence="2">
    <location>
        <begin position="31"/>
        <end position="156"/>
    </location>
</feature>
<keyword evidence="2" id="KW-0732">Signal</keyword>
<dbReference type="OMA" id="CFKRVCY"/>
<dbReference type="AlphaFoldDB" id="A0A6J1LFF7"/>
<gene>
    <name evidence="4" type="primary">LOC111594200</name>
</gene>
<keyword evidence="3" id="KW-1185">Reference proteome</keyword>
<sequence>MTALSNDQRFVVVLLLAMASGAWLIAGTTAQTFTSEDRNAIQKFMDVLLNFLDAETDPSNATSTESPTNATTTDPLESTTLAGNSTTTESTTASNSTSDGDSTSESTTLAANATTESISTTTTTAISSSTQISAAPRRICFKRVCYKFAGDRGYIV</sequence>